<gene>
    <name evidence="8" type="ORF">SAMN04489745_1499</name>
</gene>
<keyword evidence="9" id="KW-1185">Reference proteome</keyword>
<feature type="domain" description="Type II secretion system protein GspF" evidence="7">
    <location>
        <begin position="176"/>
        <end position="301"/>
    </location>
</feature>
<dbReference type="GO" id="GO:0005886">
    <property type="term" value="C:plasma membrane"/>
    <property type="evidence" value="ECO:0007669"/>
    <property type="project" value="UniProtKB-SubCell"/>
</dbReference>
<feature type="transmembrane region" description="Helical" evidence="6">
    <location>
        <begin position="282"/>
        <end position="308"/>
    </location>
</feature>
<protein>
    <submittedName>
        <fullName evidence="8">Tight adherence protein C</fullName>
    </submittedName>
</protein>
<feature type="transmembrane region" description="Helical" evidence="6">
    <location>
        <begin position="135"/>
        <end position="152"/>
    </location>
</feature>
<evidence type="ECO:0000256" key="1">
    <source>
        <dbReference type="ARBA" id="ARBA00004651"/>
    </source>
</evidence>
<keyword evidence="3 6" id="KW-0812">Transmembrane</keyword>
<keyword evidence="2" id="KW-1003">Cell membrane</keyword>
<evidence type="ECO:0000256" key="2">
    <source>
        <dbReference type="ARBA" id="ARBA00022475"/>
    </source>
</evidence>
<evidence type="ECO:0000256" key="5">
    <source>
        <dbReference type="ARBA" id="ARBA00023136"/>
    </source>
</evidence>
<comment type="subcellular location">
    <subcellularLocation>
        <location evidence="1">Cell membrane</location>
        <topology evidence="1">Multi-pass membrane protein</topology>
    </subcellularLocation>
</comment>
<reference evidence="8 9" key="1">
    <citation type="submission" date="2016-10" db="EMBL/GenBank/DDBJ databases">
        <authorList>
            <person name="de Groot N.N."/>
        </authorList>
    </citation>
    <scope>NUCLEOTIDE SEQUENCE [LARGE SCALE GENOMIC DNA]</scope>
    <source>
        <strain evidence="8 9">DSM 10495</strain>
    </source>
</reference>
<evidence type="ECO:0000256" key="4">
    <source>
        <dbReference type="ARBA" id="ARBA00022989"/>
    </source>
</evidence>
<evidence type="ECO:0000313" key="9">
    <source>
        <dbReference type="Proteomes" id="UP000182652"/>
    </source>
</evidence>
<dbReference type="EMBL" id="FNSN01000003">
    <property type="protein sequence ID" value="SEB88252.1"/>
    <property type="molecule type" value="Genomic_DNA"/>
</dbReference>
<feature type="transmembrane region" description="Helical" evidence="6">
    <location>
        <begin position="6"/>
        <end position="27"/>
    </location>
</feature>
<organism evidence="8 9">
    <name type="scientific">Arthrobacter woluwensis</name>
    <dbReference type="NCBI Taxonomy" id="156980"/>
    <lineage>
        <taxon>Bacteria</taxon>
        <taxon>Bacillati</taxon>
        <taxon>Actinomycetota</taxon>
        <taxon>Actinomycetes</taxon>
        <taxon>Micrococcales</taxon>
        <taxon>Micrococcaceae</taxon>
        <taxon>Arthrobacter</taxon>
    </lineage>
</organism>
<accession>A0A1H4N0X3</accession>
<dbReference type="AlphaFoldDB" id="A0A1H4N0X3"/>
<evidence type="ECO:0000313" key="8">
    <source>
        <dbReference type="EMBL" id="SEB88252.1"/>
    </source>
</evidence>
<proteinExistence type="predicted"/>
<dbReference type="PANTHER" id="PTHR35007">
    <property type="entry name" value="INTEGRAL MEMBRANE PROTEIN-RELATED"/>
    <property type="match status" value="1"/>
</dbReference>
<dbReference type="RefSeq" id="WP_066211030.1">
    <property type="nucleotide sequence ID" value="NZ_FNSN01000003.1"/>
</dbReference>
<sequence length="312" mass="33279">MSTGLCAALCGLLFGSGLWLTVVRLPFMRAMTLAERVAPQLRAQDTGSRLLTTAPHTITPFGPLERILTPVLRDAVAWLGRFRAGNSALQERLARAGSARTALDFRAAQLLLGGAAFTTVLLVCLLGVFSGRVAPLQALLAALSAAALVALGQEQRLSQRIRSREAKILREFPGLAEMMALAVGAGMNARGAVERIALIAHGELAAEFARTVADARSGTPFLDALRGLARRVRLVPVERFVDGLIVAMERGTPLGDVLRAQAQDVRDLGKRELMESAGRKEILMMVPVVFGVLPLTVLFAVFPGLAAITLML</sequence>
<dbReference type="InterPro" id="IPR018076">
    <property type="entry name" value="T2SS_GspF_dom"/>
</dbReference>
<dbReference type="Pfam" id="PF00482">
    <property type="entry name" value="T2SSF"/>
    <property type="match status" value="1"/>
</dbReference>
<keyword evidence="5 6" id="KW-0472">Membrane</keyword>
<dbReference type="STRING" id="156980.SAMN04489745_1499"/>
<feature type="transmembrane region" description="Helical" evidence="6">
    <location>
        <begin position="110"/>
        <end position="129"/>
    </location>
</feature>
<evidence type="ECO:0000256" key="6">
    <source>
        <dbReference type="SAM" id="Phobius"/>
    </source>
</evidence>
<name>A0A1H4N0X3_9MICC</name>
<dbReference type="PANTHER" id="PTHR35007:SF4">
    <property type="entry name" value="CONSERVED TRANSMEMBRANE PROTEIN-RELATED"/>
    <property type="match status" value="1"/>
</dbReference>
<keyword evidence="4 6" id="KW-1133">Transmembrane helix</keyword>
<evidence type="ECO:0000259" key="7">
    <source>
        <dbReference type="Pfam" id="PF00482"/>
    </source>
</evidence>
<dbReference type="Proteomes" id="UP000182652">
    <property type="component" value="Unassembled WGS sequence"/>
</dbReference>
<evidence type="ECO:0000256" key="3">
    <source>
        <dbReference type="ARBA" id="ARBA00022692"/>
    </source>
</evidence>